<dbReference type="Pfam" id="PF09586">
    <property type="entry name" value="YfhO"/>
    <property type="match status" value="1"/>
</dbReference>
<feature type="transmembrane region" description="Helical" evidence="1">
    <location>
        <begin position="100"/>
        <end position="126"/>
    </location>
</feature>
<organism evidence="2 3">
    <name type="scientific">Candidatus Daviesbacteria bacterium GW2011_GWC2_40_12</name>
    <dbReference type="NCBI Taxonomy" id="1618431"/>
    <lineage>
        <taxon>Bacteria</taxon>
        <taxon>Candidatus Daviesiibacteriota</taxon>
    </lineage>
</organism>
<comment type="caution">
    <text evidence="2">The sequence shown here is derived from an EMBL/GenBank/DDBJ whole genome shotgun (WGS) entry which is preliminary data.</text>
</comment>
<keyword evidence="1" id="KW-1133">Transmembrane helix</keyword>
<feature type="transmembrane region" description="Helical" evidence="1">
    <location>
        <begin position="386"/>
        <end position="405"/>
    </location>
</feature>
<evidence type="ECO:0008006" key="4">
    <source>
        <dbReference type="Google" id="ProtNLM"/>
    </source>
</evidence>
<dbReference type="InterPro" id="IPR018580">
    <property type="entry name" value="Uncharacterised_YfhO"/>
</dbReference>
<feature type="transmembrane region" description="Helical" evidence="1">
    <location>
        <begin position="132"/>
        <end position="151"/>
    </location>
</feature>
<proteinExistence type="predicted"/>
<dbReference type="PANTHER" id="PTHR38454:SF1">
    <property type="entry name" value="INTEGRAL MEMBRANE PROTEIN"/>
    <property type="match status" value="1"/>
</dbReference>
<feature type="transmembrane region" description="Helical" evidence="1">
    <location>
        <begin position="349"/>
        <end position="371"/>
    </location>
</feature>
<dbReference type="EMBL" id="LBYB01000001">
    <property type="protein sequence ID" value="KKR42574.1"/>
    <property type="molecule type" value="Genomic_DNA"/>
</dbReference>
<protein>
    <recommendedName>
        <fullName evidence="4">Bacterial membrane protein YfhO</fullName>
    </recommendedName>
</protein>
<evidence type="ECO:0000313" key="2">
    <source>
        <dbReference type="EMBL" id="KKR42574.1"/>
    </source>
</evidence>
<gene>
    <name evidence="2" type="ORF">UT77_C0001G0025</name>
</gene>
<dbReference type="PANTHER" id="PTHR38454">
    <property type="entry name" value="INTEGRAL MEMBRANE PROTEIN-RELATED"/>
    <property type="match status" value="1"/>
</dbReference>
<sequence>MITLLYNEVVSIKEIIIAFIFFTFLTLIFFYKIFLGLIPLPTDLIVGAYHPWINYKWGNYIVGVPVQNPKLSDAVSLYYPFKSLVAEIVKQKQLPLWNPYMFGGYPLFANVQVGSLFPTMIFYLIFSSPIAWTLQIMAQPLLASFFMYLLLRHFRLEILSSIFGGIVYGFGGFTILWVQWNTQAVTSMFLPILILLEDKYLISRKLKWGILFSIFLCIQILAGYLPIICFTLVALVIWYIFKTKRFIPDPKVIFFIVLGASLSAIFLFPAAELIRISQRVVETLGTGSPFISLQNLITLIAPDFFGNDATGNFWGSGDHMDFTLYGGITALIFALIGVKHYWNNFPVKFAFLIFITTLVIVVENPLSVFLYKLGLWGGSSITMNRANFLINFSLSVLGAYGISLIRQSPSKLSLKPGIWIFSIASGITIGLLISRYILMSNANADLEIISHINISLKNLILPIILIITVTLLILLTKKTKLPQSTVILVFIIVLIFELFRFGLKFNTFSSPNFIYPETPISNYLKKYPYDRFTAEKDVFPANMWLPYKLSSIAGYDGVYPLKTAKLLASANSGRSDTPPQPRWGILENFDSKIVDESNVRFIVAVKRDNNGKVSEMGKVSSKLKLPKYKEVFGDKGVVILENTQTLPRAYLTSRVIKASDKEALELMLDNSFPIRTTSISDFEFNSNSNEDLKENLTYEQITNSHILIKASANIDSYLVVLDSFYPGWKAFIDGRESVIHQTNYNFRGVVLPKGDHIVEFKYAPNSLKAGAIISGISVIIIILLLMLPRFFNQNTNKR</sequence>
<feature type="transmembrane region" description="Helical" evidence="1">
    <location>
        <begin position="322"/>
        <end position="342"/>
    </location>
</feature>
<feature type="transmembrane region" description="Helical" evidence="1">
    <location>
        <begin position="158"/>
        <end position="178"/>
    </location>
</feature>
<evidence type="ECO:0000313" key="3">
    <source>
        <dbReference type="Proteomes" id="UP000034881"/>
    </source>
</evidence>
<feature type="transmembrane region" description="Helical" evidence="1">
    <location>
        <begin position="15"/>
        <end position="35"/>
    </location>
</feature>
<dbReference type="Proteomes" id="UP000034881">
    <property type="component" value="Unassembled WGS sequence"/>
</dbReference>
<reference evidence="2 3" key="1">
    <citation type="journal article" date="2015" name="Nature">
        <title>rRNA introns, odd ribosomes, and small enigmatic genomes across a large radiation of phyla.</title>
        <authorList>
            <person name="Brown C.T."/>
            <person name="Hug L.A."/>
            <person name="Thomas B.C."/>
            <person name="Sharon I."/>
            <person name="Castelle C.J."/>
            <person name="Singh A."/>
            <person name="Wilkins M.J."/>
            <person name="Williams K.H."/>
            <person name="Banfield J.F."/>
        </authorList>
    </citation>
    <scope>NUCLEOTIDE SEQUENCE [LARGE SCALE GENOMIC DNA]</scope>
</reference>
<feature type="transmembrane region" description="Helical" evidence="1">
    <location>
        <begin position="214"/>
        <end position="240"/>
    </location>
</feature>
<feature type="transmembrane region" description="Helical" evidence="1">
    <location>
        <begin position="485"/>
        <end position="503"/>
    </location>
</feature>
<feature type="transmembrane region" description="Helical" evidence="1">
    <location>
        <begin position="417"/>
        <end position="439"/>
    </location>
</feature>
<keyword evidence="1" id="KW-0812">Transmembrane</keyword>
<feature type="transmembrane region" description="Helical" evidence="1">
    <location>
        <begin position="769"/>
        <end position="791"/>
    </location>
</feature>
<feature type="transmembrane region" description="Helical" evidence="1">
    <location>
        <begin position="252"/>
        <end position="271"/>
    </location>
</feature>
<dbReference type="AlphaFoldDB" id="A0A0G0QQ62"/>
<accession>A0A0G0QQ62</accession>
<feature type="transmembrane region" description="Helical" evidence="1">
    <location>
        <begin position="459"/>
        <end position="476"/>
    </location>
</feature>
<keyword evidence="1" id="KW-0472">Membrane</keyword>
<name>A0A0G0QQ62_9BACT</name>
<evidence type="ECO:0000256" key="1">
    <source>
        <dbReference type="SAM" id="Phobius"/>
    </source>
</evidence>